<organism evidence="1 2">
    <name type="scientific">Hyphococcus lacteus</name>
    <dbReference type="NCBI Taxonomy" id="3143536"/>
    <lineage>
        <taxon>Bacteria</taxon>
        <taxon>Pseudomonadati</taxon>
        <taxon>Pseudomonadota</taxon>
        <taxon>Alphaproteobacteria</taxon>
        <taxon>Parvularculales</taxon>
        <taxon>Parvularculaceae</taxon>
        <taxon>Hyphococcus</taxon>
    </lineage>
</organism>
<dbReference type="PANTHER" id="PTHR30164">
    <property type="entry name" value="MTFA PEPTIDASE"/>
    <property type="match status" value="1"/>
</dbReference>
<name>A0ABV3Z5R8_9PROT</name>
<sequence length="266" mass="30411">MSLVIGAGLFIGGRWAYERRRREELLNAPLQPAHKKIVRARVPVYNRLPLDLRKRLDGLINRFIDEVKFHGQEGLEITDDIRVTIAAQACLLIVNKENRWFKSLKTVFVYPAAFKSKLQKVDGHVHSERAAVRTGESWARGPVILAWDHAAYGAFAPHDGENVVIHEFAHQLDEQTGVTDGSPLLDTDQSASQWARVFRQAFAQLRDDLSAGRETFLNPYGATNPAEFFAVATETFFEQPHDLQAYNRDLYDQLSRYYRLDPADWF</sequence>
<dbReference type="Gene3D" id="1.10.472.150">
    <property type="entry name" value="Glucose-regulated metallo-peptidase M90, N-terminal domain"/>
    <property type="match status" value="1"/>
</dbReference>
<accession>A0ABV3Z5R8</accession>
<evidence type="ECO:0000313" key="2">
    <source>
        <dbReference type="Proteomes" id="UP001560685"/>
    </source>
</evidence>
<proteinExistence type="predicted"/>
<dbReference type="EMBL" id="JBEHZE010000001">
    <property type="protein sequence ID" value="MEX6633552.1"/>
    <property type="molecule type" value="Genomic_DNA"/>
</dbReference>
<reference evidence="1 2" key="1">
    <citation type="submission" date="2024-05" db="EMBL/GenBank/DDBJ databases">
        <title>Three bacterial strains, DH-69, EH-24, and ECK-19 isolated from coastal sediments.</title>
        <authorList>
            <person name="Ye Y.-Q."/>
            <person name="Du Z.-J."/>
        </authorList>
    </citation>
    <scope>NUCLEOTIDE SEQUENCE [LARGE SCALE GENOMIC DNA]</scope>
    <source>
        <strain evidence="1 2">ECK-19</strain>
    </source>
</reference>
<keyword evidence="2" id="KW-1185">Reference proteome</keyword>
<dbReference type="InterPro" id="IPR042252">
    <property type="entry name" value="MtfA_N"/>
</dbReference>
<dbReference type="InterPro" id="IPR024079">
    <property type="entry name" value="MetalloPept_cat_dom_sf"/>
</dbReference>
<dbReference type="CDD" id="cd20169">
    <property type="entry name" value="Peptidase_M90_mtfA"/>
    <property type="match status" value="1"/>
</dbReference>
<dbReference type="SUPFAM" id="SSF55486">
    <property type="entry name" value="Metalloproteases ('zincins'), catalytic domain"/>
    <property type="match status" value="1"/>
</dbReference>
<evidence type="ECO:0000313" key="1">
    <source>
        <dbReference type="EMBL" id="MEX6633552.1"/>
    </source>
</evidence>
<dbReference type="RefSeq" id="WP_369313524.1">
    <property type="nucleotide sequence ID" value="NZ_JBEHZE010000001.1"/>
</dbReference>
<dbReference type="Pfam" id="PF06167">
    <property type="entry name" value="Peptidase_M90"/>
    <property type="match status" value="1"/>
</dbReference>
<comment type="caution">
    <text evidence="1">The sequence shown here is derived from an EMBL/GenBank/DDBJ whole genome shotgun (WGS) entry which is preliminary data.</text>
</comment>
<protein>
    <submittedName>
        <fullName evidence="1">M90 family metallopeptidase</fullName>
    </submittedName>
</protein>
<dbReference type="Gene3D" id="3.40.390.10">
    <property type="entry name" value="Collagenase (Catalytic Domain)"/>
    <property type="match status" value="1"/>
</dbReference>
<dbReference type="PANTHER" id="PTHR30164:SF2">
    <property type="entry name" value="PROTEIN MTFA"/>
    <property type="match status" value="1"/>
</dbReference>
<dbReference type="InterPro" id="IPR010384">
    <property type="entry name" value="MtfA_fam"/>
</dbReference>
<dbReference type="Proteomes" id="UP001560685">
    <property type="component" value="Unassembled WGS sequence"/>
</dbReference>
<gene>
    <name evidence="1" type="ORF">ABFZ84_08315</name>
</gene>